<dbReference type="Proteomes" id="UP000007947">
    <property type="component" value="Chromosome"/>
</dbReference>
<dbReference type="RefSeq" id="WP_013866041.1">
    <property type="nucleotide sequence ID" value="NC_015635.1"/>
</dbReference>
<dbReference type="NCBIfam" id="NF033546">
    <property type="entry name" value="transpos_IS21"/>
    <property type="match status" value="1"/>
</dbReference>
<evidence type="ECO:0000313" key="4">
    <source>
        <dbReference type="Proteomes" id="UP000007947"/>
    </source>
</evidence>
<feature type="compositionally biased region" description="Low complexity" evidence="1">
    <location>
        <begin position="523"/>
        <end position="541"/>
    </location>
</feature>
<dbReference type="PANTHER" id="PTHR35004">
    <property type="entry name" value="TRANSPOSASE RV3428C-RELATED"/>
    <property type="match status" value="1"/>
</dbReference>
<keyword evidence="4" id="KW-1185">Reference proteome</keyword>
<gene>
    <name evidence="3" type="primary">istA</name>
    <name evidence="3" type="ordered locus">MLP_52150</name>
</gene>
<name>F5XIJ1_MICPN</name>
<dbReference type="InterPro" id="IPR036397">
    <property type="entry name" value="RNaseH_sf"/>
</dbReference>
<dbReference type="KEGG" id="mph:MLP_52150"/>
<dbReference type="PROSITE" id="PS50994">
    <property type="entry name" value="INTEGRASE"/>
    <property type="match status" value="1"/>
</dbReference>
<feature type="region of interest" description="Disordered" evidence="1">
    <location>
        <begin position="380"/>
        <end position="407"/>
    </location>
</feature>
<dbReference type="EMBL" id="AP012204">
    <property type="protein sequence ID" value="BAK38229.1"/>
    <property type="molecule type" value="Genomic_DNA"/>
</dbReference>
<dbReference type="InterPro" id="IPR012337">
    <property type="entry name" value="RNaseH-like_sf"/>
</dbReference>
<feature type="region of interest" description="Disordered" evidence="1">
    <location>
        <begin position="485"/>
        <end position="541"/>
    </location>
</feature>
<dbReference type="OrthoDB" id="2065409at2"/>
<protein>
    <submittedName>
        <fullName evidence="3">Transposase</fullName>
    </submittedName>
</protein>
<proteinExistence type="predicted"/>
<dbReference type="SUPFAM" id="SSF53098">
    <property type="entry name" value="Ribonuclease H-like"/>
    <property type="match status" value="1"/>
</dbReference>
<dbReference type="GO" id="GO:0015074">
    <property type="term" value="P:DNA integration"/>
    <property type="evidence" value="ECO:0007669"/>
    <property type="project" value="InterPro"/>
</dbReference>
<dbReference type="AlphaFoldDB" id="F5XIJ1"/>
<evidence type="ECO:0000259" key="2">
    <source>
        <dbReference type="PROSITE" id="PS50994"/>
    </source>
</evidence>
<dbReference type="Pfam" id="PF00665">
    <property type="entry name" value="rve"/>
    <property type="match status" value="1"/>
</dbReference>
<dbReference type="eggNOG" id="COG4584">
    <property type="taxonomic scope" value="Bacteria"/>
</dbReference>
<evidence type="ECO:0000256" key="1">
    <source>
        <dbReference type="SAM" id="MobiDB-lite"/>
    </source>
</evidence>
<dbReference type="HOGENOM" id="CLU_040922_0_0_11"/>
<sequence length="541" mass="58672">MKSAEEIMKILDAYDLTRSLRDAAELAGCSPNTVKRYVDQRAAGGVVEDAAVRPQLIDEFLPKVEELVERSHGKVRADVAHDKLVAMGYTGSERTTRRAVAQVRAAYRDGRVRVHRPWVPEPGMWLQYDYGQGPLVAGAATVLFCAWLAWSRFRVVLALRDKTLPSVFAALDQTFRLLGGVPTYVLTDNEKTVTSEHIAGIAVRNPQLVAWAGHYAVTVHTCLPADPASKGGSEASVRVSKADLVPTDANLLAEYQTFADLQKACEAFQVEVNTRPHRITRRPPVQMLAEERTRLHPVAAIPYTVAFGTTRTVPPNTPMITFEGGQYSVPHRLPGPDGEAFRGISMLGKTVWVRGYGVGGIGEQVVITYLDPARGPVEIARHDRTTPGSPRVDDTHFPPAPAGPLDRVPKAKNAAEAAFLELGDGAVLWLREAAAAGTGKMRVKMAQAVDLSRLFDPRDVDWALGHAAVHGRFAEADLASVLDHHARHPRPGQPPTARHAGETHSLAQGTTSWARLGQPTIPVTSSSVTSSSVTSSREIGR</sequence>
<dbReference type="GO" id="GO:0003676">
    <property type="term" value="F:nucleic acid binding"/>
    <property type="evidence" value="ECO:0007669"/>
    <property type="project" value="InterPro"/>
</dbReference>
<dbReference type="PANTHER" id="PTHR35004:SF8">
    <property type="entry name" value="TRANSPOSASE RV3428C-RELATED"/>
    <property type="match status" value="1"/>
</dbReference>
<feature type="domain" description="Integrase catalytic" evidence="2">
    <location>
        <begin position="113"/>
        <end position="292"/>
    </location>
</feature>
<accession>F5XIJ1</accession>
<evidence type="ECO:0000313" key="3">
    <source>
        <dbReference type="EMBL" id="BAK38229.1"/>
    </source>
</evidence>
<dbReference type="Gene3D" id="3.30.420.10">
    <property type="entry name" value="Ribonuclease H-like superfamily/Ribonuclease H"/>
    <property type="match status" value="1"/>
</dbReference>
<organism evidence="3 4">
    <name type="scientific">Microlunatus phosphovorus (strain ATCC 700054 / DSM 10555 / JCM 9379 / NBRC 101784 / NCIMB 13414 / VKM Ac-1990 / NM-1)</name>
    <dbReference type="NCBI Taxonomy" id="1032480"/>
    <lineage>
        <taxon>Bacteria</taxon>
        <taxon>Bacillati</taxon>
        <taxon>Actinomycetota</taxon>
        <taxon>Actinomycetes</taxon>
        <taxon>Propionibacteriales</taxon>
        <taxon>Propionibacteriaceae</taxon>
        <taxon>Microlunatus</taxon>
    </lineage>
</organism>
<dbReference type="STRING" id="1032480.MLP_52150"/>
<dbReference type="InterPro" id="IPR001584">
    <property type="entry name" value="Integrase_cat-core"/>
</dbReference>
<reference evidence="3 4" key="1">
    <citation type="submission" date="2011-05" db="EMBL/GenBank/DDBJ databases">
        <title>Whole genome sequence of Microlunatus phosphovorus NM-1.</title>
        <authorList>
            <person name="Hosoyama A."/>
            <person name="Sasaki K."/>
            <person name="Harada T."/>
            <person name="Igarashi R."/>
            <person name="Kawakoshi A."/>
            <person name="Sasagawa M."/>
            <person name="Fukada J."/>
            <person name="Nakamura S."/>
            <person name="Katano Y."/>
            <person name="Hanada S."/>
            <person name="Kamagata Y."/>
            <person name="Nakamura N."/>
            <person name="Yamazaki S."/>
            <person name="Fujita N."/>
        </authorList>
    </citation>
    <scope>NUCLEOTIDE SEQUENCE [LARGE SCALE GENOMIC DNA]</scope>
    <source>
        <strain evidence="4">ATCC 700054 / DSM 10555 / JCM 9379 / NBRC 101784 / NCIMB 13414 / VKM Ac-1990 / NM-1</strain>
    </source>
</reference>
<feature type="compositionally biased region" description="Basic and acidic residues" evidence="1">
    <location>
        <begin position="380"/>
        <end position="396"/>
    </location>
</feature>